<gene>
    <name evidence="1" type="ORF">N341_02436</name>
</gene>
<organism evidence="1 2">
    <name type="scientific">Tyto alba</name>
    <name type="common">Barn owl</name>
    <dbReference type="NCBI Taxonomy" id="56313"/>
    <lineage>
        <taxon>Eukaryota</taxon>
        <taxon>Metazoa</taxon>
        <taxon>Chordata</taxon>
        <taxon>Craniata</taxon>
        <taxon>Vertebrata</taxon>
        <taxon>Euteleostomi</taxon>
        <taxon>Archelosauria</taxon>
        <taxon>Archosauria</taxon>
        <taxon>Dinosauria</taxon>
        <taxon>Saurischia</taxon>
        <taxon>Theropoda</taxon>
        <taxon>Coelurosauria</taxon>
        <taxon>Aves</taxon>
        <taxon>Neognathae</taxon>
        <taxon>Neoaves</taxon>
        <taxon>Telluraves</taxon>
        <taxon>Strigiformes</taxon>
        <taxon>Tytonidae</taxon>
        <taxon>Tyto</taxon>
    </lineage>
</organism>
<evidence type="ECO:0008006" key="3">
    <source>
        <dbReference type="Google" id="ProtNLM"/>
    </source>
</evidence>
<evidence type="ECO:0000313" key="1">
    <source>
        <dbReference type="EMBL" id="KFV48343.1"/>
    </source>
</evidence>
<keyword evidence="2" id="KW-1185">Reference proteome</keyword>
<dbReference type="Proteomes" id="UP000054190">
    <property type="component" value="Unassembled WGS sequence"/>
</dbReference>
<feature type="non-terminal residue" evidence="1">
    <location>
        <position position="1"/>
    </location>
</feature>
<proteinExistence type="predicted"/>
<evidence type="ECO:0000313" key="2">
    <source>
        <dbReference type="Proteomes" id="UP000054190"/>
    </source>
</evidence>
<sequence length="55" mass="6657">NGLKFHQRRFRFNIMKNFFTERVIKYWNRLPGKVIESPSLAVFKSRIDVAVRDMV</sequence>
<dbReference type="EMBL" id="KK380833">
    <property type="protein sequence ID" value="KFV48343.1"/>
    <property type="molecule type" value="Genomic_DNA"/>
</dbReference>
<feature type="non-terminal residue" evidence="1">
    <location>
        <position position="55"/>
    </location>
</feature>
<accession>A0A093H0T4</accession>
<dbReference type="AlphaFoldDB" id="A0A093H0T4"/>
<reference evidence="1 2" key="1">
    <citation type="submission" date="2014-04" db="EMBL/GenBank/DDBJ databases">
        <title>Genome evolution of avian class.</title>
        <authorList>
            <person name="Zhang G."/>
            <person name="Li C."/>
        </authorList>
    </citation>
    <scope>NUCLEOTIDE SEQUENCE [LARGE SCALE GENOMIC DNA]</scope>
    <source>
        <strain evidence="1">BGI_N341</strain>
    </source>
</reference>
<protein>
    <recommendedName>
        <fullName evidence="3">Nidogen G2 beta-barrel domain-containing protein</fullName>
    </recommendedName>
</protein>
<name>A0A093H0T4_TYTAL</name>